<feature type="transmembrane region" description="Helical" evidence="1">
    <location>
        <begin position="6"/>
        <end position="25"/>
    </location>
</feature>
<evidence type="ECO:0000313" key="2">
    <source>
        <dbReference type="EMBL" id="SCX80879.1"/>
    </source>
</evidence>
<sequence>MSILSTIGIILVFFCVVTIITKRLITNYIKEKEKYNVFVLAGVAVILLAIAFSFAGVPVPKPITTAFSLAALFWSLGELIMLSENKKKEWFQTGFQILAVISFFMIWALSYMYKDYFENNVDTSILDTVSFGVLITIIGVGMRRN</sequence>
<organism evidence="2 3">
    <name type="scientific">Paenibacillus polysaccharolyticus</name>
    <dbReference type="NCBI Taxonomy" id="582692"/>
    <lineage>
        <taxon>Bacteria</taxon>
        <taxon>Bacillati</taxon>
        <taxon>Bacillota</taxon>
        <taxon>Bacilli</taxon>
        <taxon>Bacillales</taxon>
        <taxon>Paenibacillaceae</taxon>
        <taxon>Paenibacillus</taxon>
    </lineage>
</organism>
<dbReference type="RefSeq" id="WP_090914853.1">
    <property type="nucleotide sequence ID" value="NZ_FMVM01000001.1"/>
</dbReference>
<dbReference type="AlphaFoldDB" id="A0A1G5ASQ1"/>
<feature type="transmembrane region" description="Helical" evidence="1">
    <location>
        <begin position="63"/>
        <end position="82"/>
    </location>
</feature>
<protein>
    <submittedName>
        <fullName evidence="2">Uncharacterized protein</fullName>
    </submittedName>
</protein>
<keyword evidence="3" id="KW-1185">Reference proteome</keyword>
<name>A0A1G5ASQ1_9BACL</name>
<gene>
    <name evidence="2" type="ORF">SAMN05720606_10188</name>
</gene>
<proteinExistence type="predicted"/>
<dbReference type="Proteomes" id="UP000198538">
    <property type="component" value="Unassembled WGS sequence"/>
</dbReference>
<accession>A0A1G5ASQ1</accession>
<keyword evidence="1" id="KW-0472">Membrane</keyword>
<keyword evidence="1" id="KW-0812">Transmembrane</keyword>
<dbReference type="EMBL" id="FMVM01000001">
    <property type="protein sequence ID" value="SCX80879.1"/>
    <property type="molecule type" value="Genomic_DNA"/>
</dbReference>
<evidence type="ECO:0000313" key="3">
    <source>
        <dbReference type="Proteomes" id="UP000198538"/>
    </source>
</evidence>
<feature type="transmembrane region" description="Helical" evidence="1">
    <location>
        <begin position="94"/>
        <end position="113"/>
    </location>
</feature>
<feature type="transmembrane region" description="Helical" evidence="1">
    <location>
        <begin position="125"/>
        <end position="142"/>
    </location>
</feature>
<feature type="transmembrane region" description="Helical" evidence="1">
    <location>
        <begin position="37"/>
        <end position="57"/>
    </location>
</feature>
<keyword evidence="1" id="KW-1133">Transmembrane helix</keyword>
<evidence type="ECO:0000256" key="1">
    <source>
        <dbReference type="SAM" id="Phobius"/>
    </source>
</evidence>
<dbReference type="STRING" id="582692.SAMN05720606_10188"/>
<reference evidence="3" key="1">
    <citation type="submission" date="2016-10" db="EMBL/GenBank/DDBJ databases">
        <authorList>
            <person name="Varghese N."/>
            <person name="Submissions S."/>
        </authorList>
    </citation>
    <scope>NUCLEOTIDE SEQUENCE [LARGE SCALE GENOMIC DNA]</scope>
    <source>
        <strain evidence="3">BL9</strain>
    </source>
</reference>